<dbReference type="Gene3D" id="3.40.50.300">
    <property type="entry name" value="P-loop containing nucleotide triphosphate hydrolases"/>
    <property type="match status" value="1"/>
</dbReference>
<dbReference type="RefSeq" id="WP_090037631.1">
    <property type="nucleotide sequence ID" value="NZ_FOKI01000001.1"/>
</dbReference>
<protein>
    <submittedName>
        <fullName evidence="3">Phage terminase-like protein, large subunit, contains N-terminal HTH domain</fullName>
    </submittedName>
</protein>
<dbReference type="PANTHER" id="PTHR41287">
    <property type="match status" value="1"/>
</dbReference>
<dbReference type="Pfam" id="PF03354">
    <property type="entry name" value="TerL_ATPase"/>
    <property type="match status" value="1"/>
</dbReference>
<dbReference type="OrthoDB" id="9760250at2"/>
<sequence length="570" mass="66119">MDRVTQYCYDVLDNKIIAGESIKLACCRHLEDLEKSKLAPYRYKFDIDKAHHIIDFAETLTLIEGSEGAKSLVLYSFQCFILGSLMGWVDKETGYRRFRQSYIQMGRQNGKSLLSGVLTTYHGNFINYNYGLILLGATKSDQAKIVYKEAVKFIDSDEDLKELFEVKEYKSEIECNLTNNLIRAVGRDTKSLDGFRAIYGSVDEFHAHKDNQMYSLIKDGQKKLKEALLNVITTAGFNLEGPCHKLYRYCKEVLEGKEKNETQFIFIAELDKDDDLEDSYNYFKANPTLQYDEFAQETIKTDYAQAKKMGGTDWNNFLTKQLDMWVAFTETKYMNMDSWYKCATNKTLEDFRSQECNIGMDLSSGGDLTSICFEFVWFEDDERKYFVHQHSFMPVNRVKEHEQTDNAPYKLWIKKGLLTVTHAGGGVKTDYKEVIKYIKEQIRLYDLKIKCIYYDQANASAFLADLESEGWDTLDVYQNSKSLNDSVMDIKYSVEAGNVEYNKKDELLTWAINNCELTKPYQGKVMLDKNSRFKRIDPIACWVDSHKFTMRVEDGCYNPIDALLKASEDW</sequence>
<reference evidence="3 4" key="1">
    <citation type="submission" date="2016-10" db="EMBL/GenBank/DDBJ databases">
        <authorList>
            <person name="de Groot N.N."/>
        </authorList>
    </citation>
    <scope>NUCLEOTIDE SEQUENCE [LARGE SCALE GENOMIC DNA]</scope>
    <source>
        <strain evidence="3 4">DSM 12271</strain>
    </source>
</reference>
<proteinExistence type="predicted"/>
<evidence type="ECO:0000259" key="2">
    <source>
        <dbReference type="Pfam" id="PF20441"/>
    </source>
</evidence>
<dbReference type="PANTHER" id="PTHR41287:SF1">
    <property type="entry name" value="PROTEIN YMFN"/>
    <property type="match status" value="1"/>
</dbReference>
<organism evidence="3 4">
    <name type="scientific">Clostridium frigidicarnis</name>
    <dbReference type="NCBI Taxonomy" id="84698"/>
    <lineage>
        <taxon>Bacteria</taxon>
        <taxon>Bacillati</taxon>
        <taxon>Bacillota</taxon>
        <taxon>Clostridia</taxon>
        <taxon>Eubacteriales</taxon>
        <taxon>Clostridiaceae</taxon>
        <taxon>Clostridium</taxon>
    </lineage>
</organism>
<dbReference type="Proteomes" id="UP000198619">
    <property type="component" value="Unassembled WGS sequence"/>
</dbReference>
<dbReference type="Pfam" id="PF20441">
    <property type="entry name" value="TerL_nuclease"/>
    <property type="match status" value="1"/>
</dbReference>
<dbReference type="InterPro" id="IPR046462">
    <property type="entry name" value="TerL_nuclease"/>
</dbReference>
<keyword evidence="4" id="KW-1185">Reference proteome</keyword>
<dbReference type="InterPro" id="IPR005021">
    <property type="entry name" value="Terminase_largesu-like"/>
</dbReference>
<dbReference type="STRING" id="84698.SAMN04488528_100199"/>
<dbReference type="AlphaFoldDB" id="A0A1I0V228"/>
<dbReference type="InterPro" id="IPR027417">
    <property type="entry name" value="P-loop_NTPase"/>
</dbReference>
<evidence type="ECO:0000313" key="3">
    <source>
        <dbReference type="EMBL" id="SFA70302.1"/>
    </source>
</evidence>
<evidence type="ECO:0000259" key="1">
    <source>
        <dbReference type="Pfam" id="PF03354"/>
    </source>
</evidence>
<name>A0A1I0V228_9CLOT</name>
<gene>
    <name evidence="3" type="ORF">SAMN04488528_100199</name>
</gene>
<accession>A0A1I0V228</accession>
<dbReference type="EMBL" id="FOKI01000001">
    <property type="protein sequence ID" value="SFA70302.1"/>
    <property type="molecule type" value="Genomic_DNA"/>
</dbReference>
<feature type="domain" description="Terminase large subunit-like ATPase" evidence="1">
    <location>
        <begin position="77"/>
        <end position="252"/>
    </location>
</feature>
<dbReference type="GO" id="GO:0004519">
    <property type="term" value="F:endonuclease activity"/>
    <property type="evidence" value="ECO:0007669"/>
    <property type="project" value="InterPro"/>
</dbReference>
<feature type="domain" description="Terminase large subunit-like endonuclease" evidence="2">
    <location>
        <begin position="260"/>
        <end position="541"/>
    </location>
</feature>
<dbReference type="InterPro" id="IPR046461">
    <property type="entry name" value="TerL_ATPase"/>
</dbReference>
<evidence type="ECO:0000313" key="4">
    <source>
        <dbReference type="Proteomes" id="UP000198619"/>
    </source>
</evidence>